<proteinExistence type="predicted"/>
<dbReference type="InParanoid" id="A0A251SIF7"/>
<feature type="compositionally biased region" description="Acidic residues" evidence="1">
    <location>
        <begin position="188"/>
        <end position="199"/>
    </location>
</feature>
<gene>
    <name evidence="2" type="ORF">HannXRQ_Chr14g0447631</name>
</gene>
<dbReference type="OMA" id="HEDHNER"/>
<accession>A0A251SIF7</accession>
<evidence type="ECO:0000256" key="1">
    <source>
        <dbReference type="SAM" id="MobiDB-lite"/>
    </source>
</evidence>
<dbReference type="Proteomes" id="UP000215914">
    <property type="component" value="Chromosome 14"/>
</dbReference>
<dbReference type="EMBL" id="CM007903">
    <property type="protein sequence ID" value="OTF98619.1"/>
    <property type="molecule type" value="Genomic_DNA"/>
</dbReference>
<feature type="region of interest" description="Disordered" evidence="1">
    <location>
        <begin position="137"/>
        <end position="379"/>
    </location>
</feature>
<protein>
    <submittedName>
        <fullName evidence="2">Uncharacterized protein</fullName>
    </submittedName>
</protein>
<dbReference type="AlphaFoldDB" id="A0A251SIF7"/>
<evidence type="ECO:0000313" key="2">
    <source>
        <dbReference type="EMBL" id="OTF98619.1"/>
    </source>
</evidence>
<feature type="compositionally biased region" description="Basic and acidic residues" evidence="1">
    <location>
        <begin position="137"/>
        <end position="187"/>
    </location>
</feature>
<dbReference type="PANTHER" id="PTHR33700:SF22">
    <property type="entry name" value="PROTEIN, PUTATIVE-RELATED"/>
    <property type="match status" value="1"/>
</dbReference>
<sequence>MQVSILGQIIISIKIVCIIDSFSHTISSSIFNQCSEQTSILKIEFKAFFEGKITVSFCISIQILFNELLSPRRNGRNKGFKIKHVIQVSMLLGVSIWLLYQIHHSDDKKPSVTTKISHELDNDTIENVVVKLGRKDLRPKVKGTKPDDEQKIETVEGRESQGHEEVGENERVDSKEDVEEVKEHENENEKDDDEEEEEKGNEQTGKVEMKESDDGKKRDEQNQVVGMEDTEKQMSPNLKDGKVSIPSEDVADGEDENDKMMNNGENDTRSSSKQPSVDDNEHDSKIQTEEQIDSAPDTYPNGTDRAIYLLTTGNEKSMEGDGESEAQSKTLESIQGEAEQKGDLSIQEEEKDALTDLETLPGNNGTGGGSIALENAATD</sequence>
<feature type="compositionally biased region" description="Polar residues" evidence="1">
    <location>
        <begin position="263"/>
        <end position="277"/>
    </location>
</feature>
<feature type="compositionally biased region" description="Basic and acidic residues" evidence="1">
    <location>
        <begin position="205"/>
        <end position="221"/>
    </location>
</feature>
<dbReference type="PANTHER" id="PTHR33700">
    <property type="entry name" value="MYB-LIKE PROTEIN X"/>
    <property type="match status" value="1"/>
</dbReference>
<name>A0A251SIF7_HELAN</name>
<reference evidence="3" key="1">
    <citation type="journal article" date="2017" name="Nature">
        <title>The sunflower genome provides insights into oil metabolism, flowering and Asterid evolution.</title>
        <authorList>
            <person name="Badouin H."/>
            <person name="Gouzy J."/>
            <person name="Grassa C.J."/>
            <person name="Murat F."/>
            <person name="Staton S.E."/>
            <person name="Cottret L."/>
            <person name="Lelandais-Briere C."/>
            <person name="Owens G.L."/>
            <person name="Carrere S."/>
            <person name="Mayjonade B."/>
            <person name="Legrand L."/>
            <person name="Gill N."/>
            <person name="Kane N.C."/>
            <person name="Bowers J.E."/>
            <person name="Hubner S."/>
            <person name="Bellec A."/>
            <person name="Berard A."/>
            <person name="Berges H."/>
            <person name="Blanchet N."/>
            <person name="Boniface M.C."/>
            <person name="Brunel D."/>
            <person name="Catrice O."/>
            <person name="Chaidir N."/>
            <person name="Claudel C."/>
            <person name="Donnadieu C."/>
            <person name="Faraut T."/>
            <person name="Fievet G."/>
            <person name="Helmstetter N."/>
            <person name="King M."/>
            <person name="Knapp S.J."/>
            <person name="Lai Z."/>
            <person name="Le Paslier M.C."/>
            <person name="Lippi Y."/>
            <person name="Lorenzon L."/>
            <person name="Mandel J.R."/>
            <person name="Marage G."/>
            <person name="Marchand G."/>
            <person name="Marquand E."/>
            <person name="Bret-Mestries E."/>
            <person name="Morien E."/>
            <person name="Nambeesan S."/>
            <person name="Nguyen T."/>
            <person name="Pegot-Espagnet P."/>
            <person name="Pouilly N."/>
            <person name="Raftis F."/>
            <person name="Sallet E."/>
            <person name="Schiex T."/>
            <person name="Thomas J."/>
            <person name="Vandecasteele C."/>
            <person name="Vares D."/>
            <person name="Vear F."/>
            <person name="Vautrin S."/>
            <person name="Crespi M."/>
            <person name="Mangin B."/>
            <person name="Burke J.M."/>
            <person name="Salse J."/>
            <person name="Munos S."/>
            <person name="Vincourt P."/>
            <person name="Rieseberg L.H."/>
            <person name="Langlade N.B."/>
        </authorList>
    </citation>
    <scope>NUCLEOTIDE SEQUENCE [LARGE SCALE GENOMIC DNA]</scope>
    <source>
        <strain evidence="3">cv. SF193</strain>
    </source>
</reference>
<organism evidence="2 3">
    <name type="scientific">Helianthus annuus</name>
    <name type="common">Common sunflower</name>
    <dbReference type="NCBI Taxonomy" id="4232"/>
    <lineage>
        <taxon>Eukaryota</taxon>
        <taxon>Viridiplantae</taxon>
        <taxon>Streptophyta</taxon>
        <taxon>Embryophyta</taxon>
        <taxon>Tracheophyta</taxon>
        <taxon>Spermatophyta</taxon>
        <taxon>Magnoliopsida</taxon>
        <taxon>eudicotyledons</taxon>
        <taxon>Gunneridae</taxon>
        <taxon>Pentapetalae</taxon>
        <taxon>asterids</taxon>
        <taxon>campanulids</taxon>
        <taxon>Asterales</taxon>
        <taxon>Asteraceae</taxon>
        <taxon>Asteroideae</taxon>
        <taxon>Heliantheae alliance</taxon>
        <taxon>Heliantheae</taxon>
        <taxon>Helianthus</taxon>
    </lineage>
</organism>
<evidence type="ECO:0000313" key="3">
    <source>
        <dbReference type="Proteomes" id="UP000215914"/>
    </source>
</evidence>
<keyword evidence="3" id="KW-1185">Reference proteome</keyword>